<sequence>MNSLSNCPMKSVVWFFLICVLSCNAALACNKNTDSCVESEQFQLAVALGAGQRSNPLYDGDSFPMLILPDFSYYTESWFIDNGTVGYSLIQNDRFAASLVMRLNPEKGYFQRWFAGNVITMSSTGTLLPPEVETGAEKSMSTVSVQDVGKRPTALDAGLQLNWFGEQWQSRLNLWQDINSTYEGQNISLSWSRFWPLAGGQFDLSTTLHWKSAKLIDTYYGVGEDELYYLERYNGRASVQPELRLGWQKELTSRWSVLTFYRYLHLDDAMTDSPLVQDDSVQTWFIGMVYRFY</sequence>
<keyword evidence="5" id="KW-0998">Cell outer membrane</keyword>
<evidence type="ECO:0000256" key="4">
    <source>
        <dbReference type="ARBA" id="ARBA00023136"/>
    </source>
</evidence>
<keyword evidence="3 6" id="KW-0732">Signal</keyword>
<evidence type="ECO:0000313" key="8">
    <source>
        <dbReference type="Proteomes" id="UP000276260"/>
    </source>
</evidence>
<keyword evidence="4" id="KW-0472">Membrane</keyword>
<evidence type="ECO:0000256" key="1">
    <source>
        <dbReference type="ARBA" id="ARBA00004442"/>
    </source>
</evidence>
<evidence type="ECO:0000256" key="5">
    <source>
        <dbReference type="ARBA" id="ARBA00023237"/>
    </source>
</evidence>
<feature type="signal peptide" evidence="6">
    <location>
        <begin position="1"/>
        <end position="25"/>
    </location>
</feature>
<evidence type="ECO:0000256" key="3">
    <source>
        <dbReference type="ARBA" id="ARBA00022729"/>
    </source>
</evidence>
<name>A0A3P3QJT0_9GAMM</name>
<dbReference type="OrthoDB" id="5731040at2"/>
<proteinExistence type="inferred from homology"/>
<protein>
    <submittedName>
        <fullName evidence="7">MipA/OmpV family protein</fullName>
    </submittedName>
</protein>
<gene>
    <name evidence="7" type="ORF">EIK76_11135</name>
</gene>
<evidence type="ECO:0000256" key="6">
    <source>
        <dbReference type="SAM" id="SignalP"/>
    </source>
</evidence>
<dbReference type="GO" id="GO:0009279">
    <property type="term" value="C:cell outer membrane"/>
    <property type="evidence" value="ECO:0007669"/>
    <property type="project" value="UniProtKB-SubCell"/>
</dbReference>
<organism evidence="7 8">
    <name type="scientific">Rheinheimera mesophila</name>
    <dbReference type="NCBI Taxonomy" id="1547515"/>
    <lineage>
        <taxon>Bacteria</taxon>
        <taxon>Pseudomonadati</taxon>
        <taxon>Pseudomonadota</taxon>
        <taxon>Gammaproteobacteria</taxon>
        <taxon>Chromatiales</taxon>
        <taxon>Chromatiaceae</taxon>
        <taxon>Rheinheimera</taxon>
    </lineage>
</organism>
<accession>A0A3P3QJT0</accession>
<feature type="chain" id="PRO_5018242602" evidence="6">
    <location>
        <begin position="26"/>
        <end position="293"/>
    </location>
</feature>
<evidence type="ECO:0000256" key="2">
    <source>
        <dbReference type="ARBA" id="ARBA00005722"/>
    </source>
</evidence>
<dbReference type="InterPro" id="IPR010583">
    <property type="entry name" value="MipA"/>
</dbReference>
<dbReference type="PANTHER" id="PTHR38776:SF1">
    <property type="entry name" value="MLTA-INTERACTING PROTEIN-RELATED"/>
    <property type="match status" value="1"/>
</dbReference>
<evidence type="ECO:0000313" key="7">
    <source>
        <dbReference type="EMBL" id="RRJ21422.1"/>
    </source>
</evidence>
<dbReference type="Proteomes" id="UP000276260">
    <property type="component" value="Unassembled WGS sequence"/>
</dbReference>
<comment type="caution">
    <text evidence="7">The sequence shown here is derived from an EMBL/GenBank/DDBJ whole genome shotgun (WGS) entry which is preliminary data.</text>
</comment>
<keyword evidence="8" id="KW-1185">Reference proteome</keyword>
<dbReference type="PANTHER" id="PTHR38776">
    <property type="entry name" value="MLTA-INTERACTING PROTEIN-RELATED"/>
    <property type="match status" value="1"/>
</dbReference>
<dbReference type="EMBL" id="RRCF01000002">
    <property type="protein sequence ID" value="RRJ21422.1"/>
    <property type="molecule type" value="Genomic_DNA"/>
</dbReference>
<dbReference type="GO" id="GO:0009252">
    <property type="term" value="P:peptidoglycan biosynthetic process"/>
    <property type="evidence" value="ECO:0007669"/>
    <property type="project" value="TreeGrafter"/>
</dbReference>
<dbReference type="AlphaFoldDB" id="A0A3P3QJT0"/>
<reference evidence="7 8" key="1">
    <citation type="submission" date="2018-11" db="EMBL/GenBank/DDBJ databases">
        <title>Draft genome analysis of Rheinheimera mesophila isolated from an industrial waste site.</title>
        <authorList>
            <person name="Yu Q."/>
            <person name="Qi Y."/>
            <person name="Zhang H."/>
            <person name="Lu Y."/>
            <person name="Pu J."/>
        </authorList>
    </citation>
    <scope>NUCLEOTIDE SEQUENCE [LARGE SCALE GENOMIC DNA]</scope>
    <source>
        <strain evidence="7 8">IITR13</strain>
    </source>
</reference>
<dbReference type="Pfam" id="PF06629">
    <property type="entry name" value="MipA"/>
    <property type="match status" value="1"/>
</dbReference>
<comment type="subcellular location">
    <subcellularLocation>
        <location evidence="1">Cell outer membrane</location>
    </subcellularLocation>
</comment>
<comment type="similarity">
    <text evidence="2">Belongs to the MipA/OmpV family.</text>
</comment>